<protein>
    <submittedName>
        <fullName evidence="2">Uncharacterized protein</fullName>
    </submittedName>
</protein>
<dbReference type="HOGENOM" id="CLU_2629144_0_0_1"/>
<dbReference type="Gramene" id="OB10G25140.1">
    <property type="protein sequence ID" value="OB10G25140.1"/>
    <property type="gene ID" value="OB10G25140"/>
</dbReference>
<keyword evidence="1" id="KW-0472">Membrane</keyword>
<evidence type="ECO:0000313" key="3">
    <source>
        <dbReference type="Proteomes" id="UP000006038"/>
    </source>
</evidence>
<keyword evidence="3" id="KW-1185">Reference proteome</keyword>
<dbReference type="AlphaFoldDB" id="J3N4R6"/>
<reference evidence="2" key="2">
    <citation type="submission" date="2013-04" db="UniProtKB">
        <authorList>
            <consortium name="EnsemblPlants"/>
        </authorList>
    </citation>
    <scope>IDENTIFICATION</scope>
</reference>
<keyword evidence="1" id="KW-1133">Transmembrane helix</keyword>
<sequence>RRVVGIIRKATIFLNSGKSRNDFDGISSLDFSTCAKQLTLIQSSFTLGWMYIGSVGYPFSFLWCSSCWFVMVQCKLLL</sequence>
<accession>J3N4R6</accession>
<evidence type="ECO:0000256" key="1">
    <source>
        <dbReference type="SAM" id="Phobius"/>
    </source>
</evidence>
<reference evidence="2" key="1">
    <citation type="journal article" date="2013" name="Nat. Commun.">
        <title>Whole-genome sequencing of Oryza brachyantha reveals mechanisms underlying Oryza genome evolution.</title>
        <authorList>
            <person name="Chen J."/>
            <person name="Huang Q."/>
            <person name="Gao D."/>
            <person name="Wang J."/>
            <person name="Lang Y."/>
            <person name="Liu T."/>
            <person name="Li B."/>
            <person name="Bai Z."/>
            <person name="Luis Goicoechea J."/>
            <person name="Liang C."/>
            <person name="Chen C."/>
            <person name="Zhang W."/>
            <person name="Sun S."/>
            <person name="Liao Y."/>
            <person name="Zhang X."/>
            <person name="Yang L."/>
            <person name="Song C."/>
            <person name="Wang M."/>
            <person name="Shi J."/>
            <person name="Liu G."/>
            <person name="Liu J."/>
            <person name="Zhou H."/>
            <person name="Zhou W."/>
            <person name="Yu Q."/>
            <person name="An N."/>
            <person name="Chen Y."/>
            <person name="Cai Q."/>
            <person name="Wang B."/>
            <person name="Liu B."/>
            <person name="Min J."/>
            <person name="Huang Y."/>
            <person name="Wu H."/>
            <person name="Li Z."/>
            <person name="Zhang Y."/>
            <person name="Yin Y."/>
            <person name="Song W."/>
            <person name="Jiang J."/>
            <person name="Jackson S.A."/>
            <person name="Wing R.A."/>
            <person name="Wang J."/>
            <person name="Chen M."/>
        </authorList>
    </citation>
    <scope>NUCLEOTIDE SEQUENCE [LARGE SCALE GENOMIC DNA]</scope>
    <source>
        <strain evidence="2">cv. IRGC 101232</strain>
    </source>
</reference>
<dbReference type="Proteomes" id="UP000006038">
    <property type="component" value="Chromosome 10"/>
</dbReference>
<evidence type="ECO:0000313" key="2">
    <source>
        <dbReference type="EnsemblPlants" id="OB10G25140.1"/>
    </source>
</evidence>
<organism evidence="2">
    <name type="scientific">Oryza brachyantha</name>
    <name type="common">malo sina</name>
    <dbReference type="NCBI Taxonomy" id="4533"/>
    <lineage>
        <taxon>Eukaryota</taxon>
        <taxon>Viridiplantae</taxon>
        <taxon>Streptophyta</taxon>
        <taxon>Embryophyta</taxon>
        <taxon>Tracheophyta</taxon>
        <taxon>Spermatophyta</taxon>
        <taxon>Magnoliopsida</taxon>
        <taxon>Liliopsida</taxon>
        <taxon>Poales</taxon>
        <taxon>Poaceae</taxon>
        <taxon>BOP clade</taxon>
        <taxon>Oryzoideae</taxon>
        <taxon>Oryzeae</taxon>
        <taxon>Oryzinae</taxon>
        <taxon>Oryza</taxon>
    </lineage>
</organism>
<name>J3N4R6_ORYBR</name>
<feature type="transmembrane region" description="Helical" evidence="1">
    <location>
        <begin position="49"/>
        <end position="72"/>
    </location>
</feature>
<dbReference type="EnsemblPlants" id="OB10G25140.1">
    <property type="protein sequence ID" value="OB10G25140.1"/>
    <property type="gene ID" value="OB10G25140"/>
</dbReference>
<keyword evidence="1" id="KW-0812">Transmembrane</keyword>
<proteinExistence type="predicted"/>